<dbReference type="RefSeq" id="WP_189515089.1">
    <property type="nucleotide sequence ID" value="NZ_BMZM01000001.1"/>
</dbReference>
<comment type="caution">
    <text evidence="5">The sequence shown here is derived from an EMBL/GenBank/DDBJ whole genome shotgun (WGS) entry which is preliminary data.</text>
</comment>
<gene>
    <name evidence="5" type="ORF">GCM10010082_06700</name>
</gene>
<dbReference type="InterPro" id="IPR018060">
    <property type="entry name" value="HTH_AraC"/>
</dbReference>
<dbReference type="InterPro" id="IPR009057">
    <property type="entry name" value="Homeodomain-like_sf"/>
</dbReference>
<keyword evidence="2" id="KW-0238">DNA-binding</keyword>
<keyword evidence="1" id="KW-0805">Transcription regulation</keyword>
<evidence type="ECO:0000259" key="4">
    <source>
        <dbReference type="PROSITE" id="PS01124"/>
    </source>
</evidence>
<dbReference type="Pfam" id="PF12833">
    <property type="entry name" value="HTH_18"/>
    <property type="match status" value="1"/>
</dbReference>
<evidence type="ECO:0000256" key="2">
    <source>
        <dbReference type="ARBA" id="ARBA00023125"/>
    </source>
</evidence>
<dbReference type="InterPro" id="IPR014710">
    <property type="entry name" value="RmlC-like_jellyroll"/>
</dbReference>
<dbReference type="EMBL" id="BMZM01000001">
    <property type="protein sequence ID" value="GHC18048.1"/>
    <property type="molecule type" value="Genomic_DNA"/>
</dbReference>
<accession>A0ABQ3FCG5</accession>
<dbReference type="SMART" id="SM00342">
    <property type="entry name" value="HTH_ARAC"/>
    <property type="match status" value="1"/>
</dbReference>
<evidence type="ECO:0000256" key="1">
    <source>
        <dbReference type="ARBA" id="ARBA00023015"/>
    </source>
</evidence>
<dbReference type="InterPro" id="IPR018062">
    <property type="entry name" value="HTH_AraC-typ_CS"/>
</dbReference>
<sequence>MTIALTSTNVIRRAPLEEISQAHSHPFHQIVIGLAGEAEIIIDGRPLHISPFHGCTIPGDREHCYRGIGDNSQLLLDLFDDAPGLSGIYRHHFQLFSLPLHFALDSAARAYLNFMVDEITHQPEVDRDLLVTTLLSILSHRLLDRQTTPQSRLDLVMLDHYIEQHLARGIRVEDLAGLAHLSSAHFTELFRIRTGLPPYQYILRKRLRAARTLLLETRLPLITIAERSGFANQSALSHAFRRHFGHSPGALRQSAVSTAGSDQP</sequence>
<evidence type="ECO:0000256" key="3">
    <source>
        <dbReference type="ARBA" id="ARBA00023163"/>
    </source>
</evidence>
<dbReference type="SUPFAM" id="SSF51182">
    <property type="entry name" value="RmlC-like cupins"/>
    <property type="match status" value="1"/>
</dbReference>
<dbReference type="PROSITE" id="PS01124">
    <property type="entry name" value="HTH_ARAC_FAMILY_2"/>
    <property type="match status" value="1"/>
</dbReference>
<keyword evidence="6" id="KW-1185">Reference proteome</keyword>
<evidence type="ECO:0000313" key="5">
    <source>
        <dbReference type="EMBL" id="GHC18048.1"/>
    </source>
</evidence>
<reference evidence="6" key="1">
    <citation type="journal article" date="2019" name="Int. J. Syst. Evol. Microbiol.">
        <title>The Global Catalogue of Microorganisms (GCM) 10K type strain sequencing project: providing services to taxonomists for standard genome sequencing and annotation.</title>
        <authorList>
            <consortium name="The Broad Institute Genomics Platform"/>
            <consortium name="The Broad Institute Genome Sequencing Center for Infectious Disease"/>
            <person name="Wu L."/>
            <person name="Ma J."/>
        </authorList>
    </citation>
    <scope>NUCLEOTIDE SEQUENCE [LARGE SCALE GENOMIC DNA]</scope>
    <source>
        <strain evidence="6">KCTC 42082</strain>
    </source>
</reference>
<dbReference type="PROSITE" id="PS00041">
    <property type="entry name" value="HTH_ARAC_FAMILY_1"/>
    <property type="match status" value="1"/>
</dbReference>
<dbReference type="Pfam" id="PF07883">
    <property type="entry name" value="Cupin_2"/>
    <property type="match status" value="1"/>
</dbReference>
<name>A0ABQ3FCG5_9GAMM</name>
<proteinExistence type="predicted"/>
<dbReference type="Proteomes" id="UP000604243">
    <property type="component" value="Unassembled WGS sequence"/>
</dbReference>
<dbReference type="Gene3D" id="2.60.120.10">
    <property type="entry name" value="Jelly Rolls"/>
    <property type="match status" value="1"/>
</dbReference>
<protein>
    <submittedName>
        <fullName evidence="5">AraC family transcriptional regulator</fullName>
    </submittedName>
</protein>
<dbReference type="Gene3D" id="1.10.10.60">
    <property type="entry name" value="Homeodomain-like"/>
    <property type="match status" value="1"/>
</dbReference>
<dbReference type="SUPFAM" id="SSF46689">
    <property type="entry name" value="Homeodomain-like"/>
    <property type="match status" value="2"/>
</dbReference>
<dbReference type="InterPro" id="IPR011051">
    <property type="entry name" value="RmlC_Cupin_sf"/>
</dbReference>
<dbReference type="InterPro" id="IPR013096">
    <property type="entry name" value="Cupin_2"/>
</dbReference>
<dbReference type="PANTHER" id="PTHR46796">
    <property type="entry name" value="HTH-TYPE TRANSCRIPTIONAL ACTIVATOR RHAS-RELATED"/>
    <property type="match status" value="1"/>
</dbReference>
<dbReference type="InterPro" id="IPR050204">
    <property type="entry name" value="AraC_XylS_family_regulators"/>
</dbReference>
<feature type="domain" description="HTH araC/xylS-type" evidence="4">
    <location>
        <begin position="156"/>
        <end position="254"/>
    </location>
</feature>
<organism evidence="5 6">
    <name type="scientific">Kushneria pakistanensis</name>
    <dbReference type="NCBI Taxonomy" id="1508770"/>
    <lineage>
        <taxon>Bacteria</taxon>
        <taxon>Pseudomonadati</taxon>
        <taxon>Pseudomonadota</taxon>
        <taxon>Gammaproteobacteria</taxon>
        <taxon>Oceanospirillales</taxon>
        <taxon>Halomonadaceae</taxon>
        <taxon>Kushneria</taxon>
    </lineage>
</organism>
<dbReference type="PANTHER" id="PTHR46796:SF10">
    <property type="entry name" value="TRANSCRIPTIONAL ACTIVATOR FEAR"/>
    <property type="match status" value="1"/>
</dbReference>
<keyword evidence="3" id="KW-0804">Transcription</keyword>
<evidence type="ECO:0000313" key="6">
    <source>
        <dbReference type="Proteomes" id="UP000604243"/>
    </source>
</evidence>